<gene>
    <name evidence="4" type="ORF">HX018_02000</name>
</gene>
<dbReference type="Pfam" id="PF22839">
    <property type="entry name" value="DUF7015"/>
    <property type="match status" value="1"/>
</dbReference>
<feature type="chain" id="PRO_5045133478" evidence="1">
    <location>
        <begin position="23"/>
        <end position="292"/>
    </location>
</feature>
<evidence type="ECO:0000313" key="5">
    <source>
        <dbReference type="Proteomes" id="UP001170954"/>
    </source>
</evidence>
<organism evidence="4 5">
    <name type="scientific">Sphingobacterium hotanense</name>
    <dbReference type="NCBI Taxonomy" id="649196"/>
    <lineage>
        <taxon>Bacteria</taxon>
        <taxon>Pseudomonadati</taxon>
        <taxon>Bacteroidota</taxon>
        <taxon>Sphingobacteriia</taxon>
        <taxon>Sphingobacteriales</taxon>
        <taxon>Sphingobacteriaceae</taxon>
        <taxon>Sphingobacterium</taxon>
    </lineage>
</organism>
<dbReference type="Proteomes" id="UP001170954">
    <property type="component" value="Unassembled WGS sequence"/>
</dbReference>
<feature type="domain" description="DUF7015" evidence="3">
    <location>
        <begin position="188"/>
        <end position="289"/>
    </location>
</feature>
<feature type="domain" description="BT-3987-like N-terminal" evidence="2">
    <location>
        <begin position="67"/>
        <end position="166"/>
    </location>
</feature>
<proteinExistence type="predicted"/>
<comment type="caution">
    <text evidence="4">The sequence shown here is derived from an EMBL/GenBank/DDBJ whole genome shotgun (WGS) entry which is preliminary data.</text>
</comment>
<keyword evidence="1" id="KW-0732">Signal</keyword>
<dbReference type="RefSeq" id="WP_286650331.1">
    <property type="nucleotide sequence ID" value="NZ_JACAGK010000003.1"/>
</dbReference>
<dbReference type="EMBL" id="JACAGK010000003">
    <property type="protein sequence ID" value="MDM1047018.1"/>
    <property type="molecule type" value="Genomic_DNA"/>
</dbReference>
<evidence type="ECO:0000256" key="1">
    <source>
        <dbReference type="SAM" id="SignalP"/>
    </source>
</evidence>
<protein>
    <submittedName>
        <fullName evidence="4">DUF1735 domain-containing protein</fullName>
    </submittedName>
</protein>
<dbReference type="Gene3D" id="2.60.40.1740">
    <property type="entry name" value="hypothetical protein (bacova_03559)"/>
    <property type="match status" value="1"/>
</dbReference>
<dbReference type="InterPro" id="IPR054281">
    <property type="entry name" value="DUF7015"/>
</dbReference>
<keyword evidence="5" id="KW-1185">Reference proteome</keyword>
<accession>A0ABT7NIL0</accession>
<reference evidence="4" key="1">
    <citation type="submission" date="2020-06" db="EMBL/GenBank/DDBJ databases">
        <authorList>
            <person name="Dong N."/>
        </authorList>
    </citation>
    <scope>NUCLEOTIDE SEQUENCE</scope>
    <source>
        <strain evidence="4">R1692</strain>
    </source>
</reference>
<name>A0ABT7NIL0_9SPHI</name>
<dbReference type="Pfam" id="PF08522">
    <property type="entry name" value="BT_3987-like_N"/>
    <property type="match status" value="1"/>
</dbReference>
<feature type="signal peptide" evidence="1">
    <location>
        <begin position="1"/>
        <end position="22"/>
    </location>
</feature>
<dbReference type="InterPro" id="IPR013728">
    <property type="entry name" value="BT_3987-like_N"/>
</dbReference>
<sequence length="292" mass="31613">MKNIIKTILAAAILLNTTSCLKDDELIGPDAPGAITNIVEFGNVSTPISGVTSPLPVYSLAYDIVPSATLDLPIKVVGAEAATSDTKVVIELNNALVGRYNDYLNEDPENEIEYAVLPSERYAVTTTEVTIKKGERVATIPVQFKPSLFTFDKDYAIGFTIKSASNGEVSGNFGNIVINVAAKNPYDGTYNYRTSANTSLVPNANKTVQLVTVGPNRVKLSPGLLGTYSNEVYYNVDPTTNMVTVECPSLGVQTPQDTRSKWDPATKTLKVYWKQGNGGRTFEETFTYTGSR</sequence>
<evidence type="ECO:0000259" key="2">
    <source>
        <dbReference type="Pfam" id="PF08522"/>
    </source>
</evidence>
<reference evidence="4" key="2">
    <citation type="journal article" date="2022" name="Sci. Total Environ.">
        <title>Prevalence, transmission, and molecular epidemiology of tet(X)-positive bacteria among humans, animals, and environmental niches in China: An epidemiological, and genomic-based study.</title>
        <authorList>
            <person name="Dong N."/>
            <person name="Zeng Y."/>
            <person name="Cai C."/>
            <person name="Sun C."/>
            <person name="Lu J."/>
            <person name="Liu C."/>
            <person name="Zhou H."/>
            <person name="Sun Q."/>
            <person name="Shu L."/>
            <person name="Wang H."/>
            <person name="Wang Y."/>
            <person name="Wang S."/>
            <person name="Wu C."/>
            <person name="Chan E.W."/>
            <person name="Chen G."/>
            <person name="Shen Z."/>
            <person name="Chen S."/>
            <person name="Zhang R."/>
        </authorList>
    </citation>
    <scope>NUCLEOTIDE SEQUENCE</scope>
    <source>
        <strain evidence="4">R1692</strain>
    </source>
</reference>
<evidence type="ECO:0000313" key="4">
    <source>
        <dbReference type="EMBL" id="MDM1047018.1"/>
    </source>
</evidence>
<evidence type="ECO:0000259" key="3">
    <source>
        <dbReference type="Pfam" id="PF22839"/>
    </source>
</evidence>